<keyword evidence="2" id="KW-0472">Membrane</keyword>
<feature type="transmembrane region" description="Helical" evidence="2">
    <location>
        <begin position="76"/>
        <end position="96"/>
    </location>
</feature>
<protein>
    <recommendedName>
        <fullName evidence="5">DUF2238 domain-containing protein</fullName>
    </recommendedName>
</protein>
<keyword evidence="2" id="KW-1133">Transmembrane helix</keyword>
<dbReference type="RefSeq" id="WP_344123025.1">
    <property type="nucleotide sequence ID" value="NZ_BAAAOA010000029.1"/>
</dbReference>
<proteinExistence type="predicted"/>
<evidence type="ECO:0000313" key="3">
    <source>
        <dbReference type="EMBL" id="GAA1765520.1"/>
    </source>
</evidence>
<sequence length="221" mass="23500">MSRLALAVRWLGPLSVLLTALFFDTVGASVMMLVCLAVTITWRARLPAALEIATDLTLLVAAWSSVFLLYERYAHWDLVVHFAATAVLAELAFRALERWSRLAPRGPVSHVVVVSSLGAALALVWEYLEFAGYYLVDPQVNVGYLDTMGDLAAGHAGAVVAGIVGTWARQRTDASGGPRADGDAADHPDRAGQQDPTGTARTTGTPDAAGKRDPGTTGRQD</sequence>
<keyword evidence="4" id="KW-1185">Reference proteome</keyword>
<feature type="region of interest" description="Disordered" evidence="1">
    <location>
        <begin position="171"/>
        <end position="221"/>
    </location>
</feature>
<reference evidence="4" key="1">
    <citation type="journal article" date="2019" name="Int. J. Syst. Evol. Microbiol.">
        <title>The Global Catalogue of Microorganisms (GCM) 10K type strain sequencing project: providing services to taxonomists for standard genome sequencing and annotation.</title>
        <authorList>
            <consortium name="The Broad Institute Genomics Platform"/>
            <consortium name="The Broad Institute Genome Sequencing Center for Infectious Disease"/>
            <person name="Wu L."/>
            <person name="Ma J."/>
        </authorList>
    </citation>
    <scope>NUCLEOTIDE SEQUENCE [LARGE SCALE GENOMIC DNA]</scope>
    <source>
        <strain evidence="4">JCM 14735</strain>
    </source>
</reference>
<feature type="transmembrane region" description="Helical" evidence="2">
    <location>
        <begin position="108"/>
        <end position="128"/>
    </location>
</feature>
<feature type="transmembrane region" description="Helical" evidence="2">
    <location>
        <begin position="148"/>
        <end position="168"/>
    </location>
</feature>
<evidence type="ECO:0000256" key="2">
    <source>
        <dbReference type="SAM" id="Phobius"/>
    </source>
</evidence>
<accession>A0ABP4X0X6</accession>
<gene>
    <name evidence="3" type="ORF">GCM10009767_25200</name>
</gene>
<dbReference type="InterPro" id="IPR014509">
    <property type="entry name" value="YjdF-like"/>
</dbReference>
<evidence type="ECO:0008006" key="5">
    <source>
        <dbReference type="Google" id="ProtNLM"/>
    </source>
</evidence>
<name>A0ABP4X0X6_9MICC</name>
<evidence type="ECO:0000256" key="1">
    <source>
        <dbReference type="SAM" id="MobiDB-lite"/>
    </source>
</evidence>
<feature type="transmembrane region" description="Helical" evidence="2">
    <location>
        <begin position="20"/>
        <end position="40"/>
    </location>
</feature>
<keyword evidence="2" id="KW-0812">Transmembrane</keyword>
<dbReference type="EMBL" id="BAAAOA010000029">
    <property type="protein sequence ID" value="GAA1765520.1"/>
    <property type="molecule type" value="Genomic_DNA"/>
</dbReference>
<organism evidence="3 4">
    <name type="scientific">Kocuria aegyptia</name>
    <dbReference type="NCBI Taxonomy" id="330943"/>
    <lineage>
        <taxon>Bacteria</taxon>
        <taxon>Bacillati</taxon>
        <taxon>Actinomycetota</taxon>
        <taxon>Actinomycetes</taxon>
        <taxon>Micrococcales</taxon>
        <taxon>Micrococcaceae</taxon>
        <taxon>Kocuria</taxon>
    </lineage>
</organism>
<evidence type="ECO:0000313" key="4">
    <source>
        <dbReference type="Proteomes" id="UP001501204"/>
    </source>
</evidence>
<feature type="transmembrane region" description="Helical" evidence="2">
    <location>
        <begin position="52"/>
        <end position="70"/>
    </location>
</feature>
<feature type="compositionally biased region" description="Polar residues" evidence="1">
    <location>
        <begin position="194"/>
        <end position="205"/>
    </location>
</feature>
<feature type="compositionally biased region" description="Basic and acidic residues" evidence="1">
    <location>
        <begin position="209"/>
        <end position="221"/>
    </location>
</feature>
<feature type="compositionally biased region" description="Basic and acidic residues" evidence="1">
    <location>
        <begin position="180"/>
        <end position="192"/>
    </location>
</feature>
<comment type="caution">
    <text evidence="3">The sequence shown here is derived from an EMBL/GenBank/DDBJ whole genome shotgun (WGS) entry which is preliminary data.</text>
</comment>
<dbReference type="Pfam" id="PF09997">
    <property type="entry name" value="DUF2238"/>
    <property type="match status" value="1"/>
</dbReference>
<dbReference type="Proteomes" id="UP001501204">
    <property type="component" value="Unassembled WGS sequence"/>
</dbReference>